<dbReference type="Proteomes" id="UP000276133">
    <property type="component" value="Unassembled WGS sequence"/>
</dbReference>
<evidence type="ECO:0000313" key="3">
    <source>
        <dbReference type="Proteomes" id="UP000276133"/>
    </source>
</evidence>
<evidence type="ECO:0000256" key="1">
    <source>
        <dbReference type="SAM" id="Phobius"/>
    </source>
</evidence>
<accession>A0A3M7S487</accession>
<dbReference type="EMBL" id="REGN01002089">
    <property type="protein sequence ID" value="RNA30408.1"/>
    <property type="molecule type" value="Genomic_DNA"/>
</dbReference>
<keyword evidence="1" id="KW-0812">Transmembrane</keyword>
<keyword evidence="3" id="KW-1185">Reference proteome</keyword>
<feature type="transmembrane region" description="Helical" evidence="1">
    <location>
        <begin position="50"/>
        <end position="72"/>
    </location>
</feature>
<gene>
    <name evidence="2" type="ORF">BpHYR1_041117</name>
</gene>
<reference evidence="2 3" key="1">
    <citation type="journal article" date="2018" name="Sci. Rep.">
        <title>Genomic signatures of local adaptation to the degree of environmental predictability in rotifers.</title>
        <authorList>
            <person name="Franch-Gras L."/>
            <person name="Hahn C."/>
            <person name="Garcia-Roger E.M."/>
            <person name="Carmona M.J."/>
            <person name="Serra M."/>
            <person name="Gomez A."/>
        </authorList>
    </citation>
    <scope>NUCLEOTIDE SEQUENCE [LARGE SCALE GENOMIC DNA]</scope>
    <source>
        <strain evidence="2">HYR1</strain>
    </source>
</reference>
<comment type="caution">
    <text evidence="2">The sequence shown here is derived from an EMBL/GenBank/DDBJ whole genome shotgun (WGS) entry which is preliminary data.</text>
</comment>
<proteinExistence type="predicted"/>
<keyword evidence="1" id="KW-0472">Membrane</keyword>
<organism evidence="2 3">
    <name type="scientific">Brachionus plicatilis</name>
    <name type="common">Marine rotifer</name>
    <name type="synonym">Brachionus muelleri</name>
    <dbReference type="NCBI Taxonomy" id="10195"/>
    <lineage>
        <taxon>Eukaryota</taxon>
        <taxon>Metazoa</taxon>
        <taxon>Spiralia</taxon>
        <taxon>Gnathifera</taxon>
        <taxon>Rotifera</taxon>
        <taxon>Eurotatoria</taxon>
        <taxon>Monogononta</taxon>
        <taxon>Pseudotrocha</taxon>
        <taxon>Ploima</taxon>
        <taxon>Brachionidae</taxon>
        <taxon>Brachionus</taxon>
    </lineage>
</organism>
<sequence>MPEAAKRIINCKITFRYDIKVNFINAINHVFNSYKTRLIFMWICKTSVFFFWNKLIGLAFLLHVWAFFVVALRRGDP</sequence>
<dbReference type="AlphaFoldDB" id="A0A3M7S487"/>
<protein>
    <submittedName>
        <fullName evidence="2">Uncharacterized protein</fullName>
    </submittedName>
</protein>
<name>A0A3M7S487_BRAPC</name>
<keyword evidence="1" id="KW-1133">Transmembrane helix</keyword>
<evidence type="ECO:0000313" key="2">
    <source>
        <dbReference type="EMBL" id="RNA30408.1"/>
    </source>
</evidence>